<dbReference type="Proteomes" id="UP001139994">
    <property type="component" value="Unassembled WGS sequence"/>
</dbReference>
<protein>
    <submittedName>
        <fullName evidence="1">Uncharacterized protein</fullName>
    </submittedName>
</protein>
<comment type="caution">
    <text evidence="1">The sequence shown here is derived from an EMBL/GenBank/DDBJ whole genome shotgun (WGS) entry which is preliminary data.</text>
</comment>
<dbReference type="EMBL" id="JABWRJ010000011">
    <property type="protein sequence ID" value="MBC3446204.1"/>
    <property type="molecule type" value="Genomic_DNA"/>
</dbReference>
<gene>
    <name evidence="1" type="ORF">HU751_10510</name>
    <name evidence="2" type="ORF">OC929_15910</name>
</gene>
<keyword evidence="3" id="KW-1185">Reference proteome</keyword>
<reference evidence="2" key="3">
    <citation type="journal article" date="2022" name="Microbiol. Spectr.">
        <title>An Nuclear Magnetic Resonance Fingerprint Matching Approach for the Identification and Structural Re-Evaluation of Pseudomonas Lipopeptides.</title>
        <authorList>
            <person name="De Roo V."/>
            <person name="Verleysen Y."/>
            <person name="Kovacs B."/>
            <person name="De Vleeschouwer M."/>
            <person name="Muangkaew P."/>
            <person name="Girard L."/>
            <person name="Hofte M."/>
            <person name="De Mot R."/>
            <person name="Madder A."/>
            <person name="Geudens N."/>
            <person name="Martins J.C."/>
        </authorList>
    </citation>
    <scope>NUCLEOTIDE SEQUENCE</scope>
    <source>
        <strain evidence="2">COR51</strain>
    </source>
</reference>
<reference evidence="2" key="4">
    <citation type="submission" date="2022-09" db="EMBL/GenBank/DDBJ databases">
        <authorList>
            <person name="Cesa-Luna C."/>
            <person name="Girard L."/>
            <person name="Lood C."/>
            <person name="Hofte M."/>
            <person name="De Mot R."/>
        </authorList>
    </citation>
    <scope>NUCLEOTIDE SEQUENCE</scope>
    <source>
        <strain evidence="2">COR51</strain>
    </source>
</reference>
<dbReference type="AlphaFoldDB" id="A0A923G8N9"/>
<organism evidence="1">
    <name type="scientific">Pseudomonas peradeniyensis</name>
    <dbReference type="NCBI Taxonomy" id="2745488"/>
    <lineage>
        <taxon>Bacteria</taxon>
        <taxon>Pseudomonadati</taxon>
        <taxon>Pseudomonadota</taxon>
        <taxon>Gammaproteobacteria</taxon>
        <taxon>Pseudomonadales</taxon>
        <taxon>Pseudomonadaceae</taxon>
        <taxon>Pseudomonas</taxon>
    </lineage>
</organism>
<evidence type="ECO:0000313" key="3">
    <source>
        <dbReference type="Proteomes" id="UP001139994"/>
    </source>
</evidence>
<reference evidence="2" key="5">
    <citation type="journal article" date="2023" name="mSystems">
        <title>Charting the Lipopeptidome of Nonpathogenic Pseudomonas.</title>
        <authorList>
            <person name="Cesa-Luna C."/>
            <person name="Geudens N."/>
            <person name="Girard L."/>
            <person name="De Roo V."/>
            <person name="Maklad H.R."/>
            <person name="Martins J.C."/>
            <person name="Hofte M."/>
            <person name="De Mot R."/>
        </authorList>
    </citation>
    <scope>NUCLEOTIDE SEQUENCE</scope>
    <source>
        <strain evidence="2">COR51</strain>
    </source>
</reference>
<dbReference type="RefSeq" id="WP_050706115.1">
    <property type="nucleotide sequence ID" value="NZ_JABWRJ020000004.1"/>
</dbReference>
<reference evidence="1" key="2">
    <citation type="submission" date="2020-07" db="EMBL/GenBank/DDBJ databases">
        <authorList>
            <person name="Lood C."/>
            <person name="Girard L."/>
        </authorList>
    </citation>
    <scope>NUCLEOTIDE SEQUENCE</scope>
    <source>
        <strain evidence="1">BW13M1</strain>
    </source>
</reference>
<name>A0A923G8N9_9PSED</name>
<reference evidence="1" key="1">
    <citation type="journal article" date="2020" name="Microorganisms">
        <title>Reliable Identification of Environmental Pseudomonas Isolates Using the rpoD Gene.</title>
        <authorList>
            <consortium name="The Broad Institute Genome Sequencing Platform"/>
            <person name="Girard L."/>
            <person name="Lood C."/>
            <person name="Rokni-Zadeh H."/>
            <person name="van Noort V."/>
            <person name="Lavigne R."/>
            <person name="De Mot R."/>
        </authorList>
    </citation>
    <scope>NUCLEOTIDE SEQUENCE</scope>
    <source>
        <strain evidence="1">BW13M1</strain>
    </source>
</reference>
<dbReference type="EMBL" id="JAOSLA010000024">
    <property type="protein sequence ID" value="MCU7239536.1"/>
    <property type="molecule type" value="Genomic_DNA"/>
</dbReference>
<accession>A0A923G8N9</accession>
<sequence length="65" mass="7120">MVNDPGDFNANVARFKAIADKQMARFRASAQYDDFLSDDAIDAFAKVESSAYAGRPHKPRKPSAA</sequence>
<proteinExistence type="predicted"/>
<evidence type="ECO:0000313" key="2">
    <source>
        <dbReference type="EMBL" id="MCU7239536.1"/>
    </source>
</evidence>
<evidence type="ECO:0000313" key="1">
    <source>
        <dbReference type="EMBL" id="MBC3446204.1"/>
    </source>
</evidence>